<comment type="caution">
    <text evidence="5">The sequence shown here is derived from an EMBL/GenBank/DDBJ whole genome shotgun (WGS) entry which is preliminary data.</text>
</comment>
<dbReference type="GO" id="GO:0005634">
    <property type="term" value="C:nucleus"/>
    <property type="evidence" value="ECO:0007669"/>
    <property type="project" value="UniProtKB-SubCell"/>
</dbReference>
<keyword evidence="3" id="KW-0539">Nucleus</keyword>
<keyword evidence="6" id="KW-1185">Reference proteome</keyword>
<evidence type="ECO:0000256" key="4">
    <source>
        <dbReference type="SAM" id="MobiDB-lite"/>
    </source>
</evidence>
<keyword evidence="2" id="KW-0227">DNA damage</keyword>
<feature type="region of interest" description="Disordered" evidence="4">
    <location>
        <begin position="1"/>
        <end position="49"/>
    </location>
</feature>
<sequence>MNRRMGSLGDGDDRNEPIKTNPYVYSPDIETQPFDSQFSPSSLPGEKVEDGEAGELHFDDTVPVEDAFETQVLNFGGETQVLNFGGETQVLDYLDGYDDEGTQLLDVFDKEVDDDCNGETQVLDYLDGYDDEGTQLWDVFDKEVDDDCKSERSDRTEVLDDVGDIGIDDTTRRGNAKSLENEKIQCFSVCEQGDKGLIERPDALSGECCNTGLHVSPATPVGQCIQETAPGSGPRFTSIRAASLRASGLAARSRALKGIDSDSCSVSTSGLSSDQHTIRDNGLKLKIVEDVDQALDLGKDFDKEKGLRNENKCKSSSTVRKLFSEDSFSEDKEFPYNSNNINGGEDLLQLPVCDDELAGLSYLDSQEPGELSQADALNFVEMFIEKNIFDVFDHEVDCGKSTGGKSKPVSTVIGPQSLAKKANDRNTVGETRIFDWDDIRENDGGGEIFCRKKQEFFGQLNHQRSLTEPKPRKRKLNVFKDNEERVGVHDKMVQSDSRVTLHDIKKNEKKAPEAEMKIKKNLVTELGEQFNIDSPRRQLEAVVANNDVPEMLSVGPDTQMAAEAMEALICGEGIANYDVSGPESESNVSLRGFFEREL</sequence>
<protein>
    <submittedName>
        <fullName evidence="5">Uncharacterized protein</fullName>
    </submittedName>
</protein>
<reference evidence="5" key="1">
    <citation type="journal article" date="2023" name="Plant J.">
        <title>Genome sequences and population genomics provide insights into the demographic history, inbreeding, and mutation load of two 'living fossil' tree species of Dipteronia.</title>
        <authorList>
            <person name="Feng Y."/>
            <person name="Comes H.P."/>
            <person name="Chen J."/>
            <person name="Zhu S."/>
            <person name="Lu R."/>
            <person name="Zhang X."/>
            <person name="Li P."/>
            <person name="Qiu J."/>
            <person name="Olsen K.M."/>
            <person name="Qiu Y."/>
        </authorList>
    </citation>
    <scope>NUCLEOTIDE SEQUENCE</scope>
    <source>
        <strain evidence="5">NBL</strain>
    </source>
</reference>
<name>A0AAD9ZSL4_9ROSI</name>
<gene>
    <name evidence="5" type="ORF">Dsin_029388</name>
</gene>
<dbReference type="InterPro" id="IPR051579">
    <property type="entry name" value="DDR_Transcriptional_Reg"/>
</dbReference>
<comment type="subcellular location">
    <subcellularLocation>
        <location evidence="1">Nucleus</location>
    </subcellularLocation>
</comment>
<accession>A0AAD9ZSL4</accession>
<evidence type="ECO:0000256" key="2">
    <source>
        <dbReference type="ARBA" id="ARBA00022763"/>
    </source>
</evidence>
<evidence type="ECO:0000256" key="1">
    <source>
        <dbReference type="ARBA" id="ARBA00004123"/>
    </source>
</evidence>
<dbReference type="Proteomes" id="UP001281410">
    <property type="component" value="Unassembled WGS sequence"/>
</dbReference>
<dbReference type="PANTHER" id="PTHR23196">
    <property type="entry name" value="PAX TRANSCRIPTION ACTIVATION DOMAIN INTERACTING PROTEIN"/>
    <property type="match status" value="1"/>
</dbReference>
<dbReference type="GO" id="GO:0006974">
    <property type="term" value="P:DNA damage response"/>
    <property type="evidence" value="ECO:0007669"/>
    <property type="project" value="UniProtKB-KW"/>
</dbReference>
<evidence type="ECO:0000313" key="6">
    <source>
        <dbReference type="Proteomes" id="UP001281410"/>
    </source>
</evidence>
<dbReference type="AlphaFoldDB" id="A0AAD9ZSL4"/>
<feature type="compositionally biased region" description="Polar residues" evidence="4">
    <location>
        <begin position="33"/>
        <end position="42"/>
    </location>
</feature>
<organism evidence="5 6">
    <name type="scientific">Dipteronia sinensis</name>
    <dbReference type="NCBI Taxonomy" id="43782"/>
    <lineage>
        <taxon>Eukaryota</taxon>
        <taxon>Viridiplantae</taxon>
        <taxon>Streptophyta</taxon>
        <taxon>Embryophyta</taxon>
        <taxon>Tracheophyta</taxon>
        <taxon>Spermatophyta</taxon>
        <taxon>Magnoliopsida</taxon>
        <taxon>eudicotyledons</taxon>
        <taxon>Gunneridae</taxon>
        <taxon>Pentapetalae</taxon>
        <taxon>rosids</taxon>
        <taxon>malvids</taxon>
        <taxon>Sapindales</taxon>
        <taxon>Sapindaceae</taxon>
        <taxon>Hippocastanoideae</taxon>
        <taxon>Acereae</taxon>
        <taxon>Dipteronia</taxon>
    </lineage>
</organism>
<evidence type="ECO:0000256" key="3">
    <source>
        <dbReference type="ARBA" id="ARBA00023242"/>
    </source>
</evidence>
<evidence type="ECO:0000313" key="5">
    <source>
        <dbReference type="EMBL" id="KAK3189827.1"/>
    </source>
</evidence>
<dbReference type="PANTHER" id="PTHR23196:SF1">
    <property type="entry name" value="PAX-INTERACTING PROTEIN 1"/>
    <property type="match status" value="1"/>
</dbReference>
<proteinExistence type="predicted"/>
<dbReference type="EMBL" id="JANJYJ010000009">
    <property type="protein sequence ID" value="KAK3189827.1"/>
    <property type="molecule type" value="Genomic_DNA"/>
</dbReference>